<name>A0A926DFQ4_9FIRM</name>
<keyword evidence="7" id="KW-1003">Cell membrane</keyword>
<dbReference type="PIRSF" id="PIRSF006603">
    <property type="entry name" value="DinF"/>
    <property type="match status" value="1"/>
</dbReference>
<comment type="similarity">
    <text evidence="3">Belongs to the multi antimicrobial extrusion (MATE) (TC 2.A.66.1) family.</text>
</comment>
<feature type="transmembrane region" description="Helical" evidence="13">
    <location>
        <begin position="408"/>
        <end position="432"/>
    </location>
</feature>
<evidence type="ECO:0000256" key="2">
    <source>
        <dbReference type="ARBA" id="ARBA00004651"/>
    </source>
</evidence>
<feature type="transmembrane region" description="Helical" evidence="13">
    <location>
        <begin position="257"/>
        <end position="282"/>
    </location>
</feature>
<sequence length="468" mass="51475">MTKLFSRLLLPSEMVPKKLIQGELPDARTAYQTTLRLAMPALIELVLVALIGTFDTMMVGKLGPAAISSVGIATQPRMLLMALFFALNVGVTAITARKKGEGNQEQANLCLRQSIIITAVLSVILTVAAYIWARELLILAGANEEMIDNAVVYFRICALGLFFQAMALSITAAQRGIGNTKISLKVNLTANIVNIIFNYLLIEGHFGFPRLEVAGAAIATSFGNFIGLILAFLSLAHRDGFLRLRRSEPFRIDVPMIRSIWAIGSNAILEQIFLRVGFMIYARIVADLGTDPFAAHNIGMNVFNITFTLGDAFAVAATSLIGQSLGQQRRDWAYLYGKICQRIAFFFACILCAVLAIGRYFIAERFTDVPHVVDMAATVILFVAFIQFIQTTQVIMAGALRGGGDTRYVAATMLVTVTFIRPLGALILTRVFHFGLPGAWIAIIVDQLARYTLIFLRYRSCKWLTIKI</sequence>
<evidence type="ECO:0000256" key="6">
    <source>
        <dbReference type="ARBA" id="ARBA00022449"/>
    </source>
</evidence>
<keyword evidence="6" id="KW-0050">Antiport</keyword>
<evidence type="ECO:0000256" key="7">
    <source>
        <dbReference type="ARBA" id="ARBA00022475"/>
    </source>
</evidence>
<gene>
    <name evidence="14" type="ORF">H8695_09965</name>
</gene>
<feature type="transmembrane region" description="Helical" evidence="13">
    <location>
        <begin position="109"/>
        <end position="132"/>
    </location>
</feature>
<dbReference type="InterPro" id="IPR002528">
    <property type="entry name" value="MATE_fam"/>
</dbReference>
<feature type="transmembrane region" description="Helical" evidence="13">
    <location>
        <begin position="37"/>
        <end position="58"/>
    </location>
</feature>
<feature type="transmembrane region" description="Helical" evidence="13">
    <location>
        <begin position="78"/>
        <end position="97"/>
    </location>
</feature>
<evidence type="ECO:0000256" key="13">
    <source>
        <dbReference type="SAM" id="Phobius"/>
    </source>
</evidence>
<dbReference type="GO" id="GO:0005886">
    <property type="term" value="C:plasma membrane"/>
    <property type="evidence" value="ECO:0007669"/>
    <property type="project" value="UniProtKB-SubCell"/>
</dbReference>
<evidence type="ECO:0000256" key="11">
    <source>
        <dbReference type="ARBA" id="ARBA00023136"/>
    </source>
</evidence>
<keyword evidence="10" id="KW-0406">Ion transport</keyword>
<comment type="function">
    <text evidence="1">Multidrug efflux pump.</text>
</comment>
<keyword evidence="11 13" id="KW-0472">Membrane</keyword>
<dbReference type="AlphaFoldDB" id="A0A926DFQ4"/>
<evidence type="ECO:0000256" key="5">
    <source>
        <dbReference type="ARBA" id="ARBA00022448"/>
    </source>
</evidence>
<feature type="transmembrane region" description="Helical" evidence="13">
    <location>
        <begin position="438"/>
        <end position="458"/>
    </location>
</feature>
<dbReference type="InterPro" id="IPR050222">
    <property type="entry name" value="MATE_MdtK"/>
</dbReference>
<dbReference type="Pfam" id="PF01554">
    <property type="entry name" value="MatE"/>
    <property type="match status" value="2"/>
</dbReference>
<feature type="transmembrane region" description="Helical" evidence="13">
    <location>
        <begin position="302"/>
        <end position="322"/>
    </location>
</feature>
<feature type="transmembrane region" description="Helical" evidence="13">
    <location>
        <begin position="152"/>
        <end position="172"/>
    </location>
</feature>
<feature type="transmembrane region" description="Helical" evidence="13">
    <location>
        <begin position="375"/>
        <end position="396"/>
    </location>
</feature>
<dbReference type="GO" id="GO:0015297">
    <property type="term" value="F:antiporter activity"/>
    <property type="evidence" value="ECO:0007669"/>
    <property type="project" value="UniProtKB-KW"/>
</dbReference>
<dbReference type="NCBIfam" id="TIGR00797">
    <property type="entry name" value="matE"/>
    <property type="match status" value="1"/>
</dbReference>
<reference evidence="14" key="1">
    <citation type="submission" date="2020-08" db="EMBL/GenBank/DDBJ databases">
        <title>Genome public.</title>
        <authorList>
            <person name="Liu C."/>
            <person name="Sun Q."/>
        </authorList>
    </citation>
    <scope>NUCLEOTIDE SEQUENCE</scope>
    <source>
        <strain evidence="14">BX7</strain>
    </source>
</reference>
<dbReference type="PANTHER" id="PTHR43298:SF2">
    <property type="entry name" value="FMN_FAD EXPORTER YEEO-RELATED"/>
    <property type="match status" value="1"/>
</dbReference>
<keyword evidence="9 13" id="KW-1133">Transmembrane helix</keyword>
<evidence type="ECO:0000256" key="4">
    <source>
        <dbReference type="ARBA" id="ARBA00020268"/>
    </source>
</evidence>
<dbReference type="CDD" id="cd13137">
    <property type="entry name" value="MATE_NorM_like"/>
    <property type="match status" value="1"/>
</dbReference>
<organism evidence="14 15">
    <name type="scientific">Feifania hominis</name>
    <dbReference type="NCBI Taxonomy" id="2763660"/>
    <lineage>
        <taxon>Bacteria</taxon>
        <taxon>Bacillati</taxon>
        <taxon>Bacillota</taxon>
        <taxon>Clostridia</taxon>
        <taxon>Eubacteriales</taxon>
        <taxon>Feifaniaceae</taxon>
        <taxon>Feifania</taxon>
    </lineage>
</organism>
<evidence type="ECO:0000256" key="3">
    <source>
        <dbReference type="ARBA" id="ARBA00010199"/>
    </source>
</evidence>
<dbReference type="Proteomes" id="UP000620366">
    <property type="component" value="Unassembled WGS sequence"/>
</dbReference>
<keyword evidence="5" id="KW-0813">Transport</keyword>
<evidence type="ECO:0000256" key="1">
    <source>
        <dbReference type="ARBA" id="ARBA00003408"/>
    </source>
</evidence>
<evidence type="ECO:0000256" key="12">
    <source>
        <dbReference type="ARBA" id="ARBA00031636"/>
    </source>
</evidence>
<evidence type="ECO:0000313" key="15">
    <source>
        <dbReference type="Proteomes" id="UP000620366"/>
    </source>
</evidence>
<evidence type="ECO:0000256" key="10">
    <source>
        <dbReference type="ARBA" id="ARBA00023065"/>
    </source>
</evidence>
<evidence type="ECO:0000256" key="8">
    <source>
        <dbReference type="ARBA" id="ARBA00022692"/>
    </source>
</evidence>
<feature type="transmembrane region" description="Helical" evidence="13">
    <location>
        <begin position="184"/>
        <end position="202"/>
    </location>
</feature>
<dbReference type="InterPro" id="IPR048279">
    <property type="entry name" value="MdtK-like"/>
</dbReference>
<protein>
    <recommendedName>
        <fullName evidence="4">Probable multidrug resistance protein NorM</fullName>
    </recommendedName>
    <alternativeName>
        <fullName evidence="12">Multidrug-efflux transporter</fullName>
    </alternativeName>
</protein>
<dbReference type="RefSeq" id="WP_249301177.1">
    <property type="nucleotide sequence ID" value="NZ_JACRSP010000004.1"/>
</dbReference>
<dbReference type="GO" id="GO:0006811">
    <property type="term" value="P:monoatomic ion transport"/>
    <property type="evidence" value="ECO:0007669"/>
    <property type="project" value="UniProtKB-KW"/>
</dbReference>
<comment type="caution">
    <text evidence="14">The sequence shown here is derived from an EMBL/GenBank/DDBJ whole genome shotgun (WGS) entry which is preliminary data.</text>
</comment>
<keyword evidence="15" id="KW-1185">Reference proteome</keyword>
<dbReference type="EMBL" id="JACRSP010000004">
    <property type="protein sequence ID" value="MBC8537012.1"/>
    <property type="molecule type" value="Genomic_DNA"/>
</dbReference>
<feature type="transmembrane region" description="Helical" evidence="13">
    <location>
        <begin position="343"/>
        <end position="363"/>
    </location>
</feature>
<dbReference type="PANTHER" id="PTHR43298">
    <property type="entry name" value="MULTIDRUG RESISTANCE PROTEIN NORM-RELATED"/>
    <property type="match status" value="1"/>
</dbReference>
<feature type="transmembrane region" description="Helical" evidence="13">
    <location>
        <begin position="214"/>
        <end position="236"/>
    </location>
</feature>
<dbReference type="GO" id="GO:0042910">
    <property type="term" value="F:xenobiotic transmembrane transporter activity"/>
    <property type="evidence" value="ECO:0007669"/>
    <property type="project" value="InterPro"/>
</dbReference>
<comment type="subcellular location">
    <subcellularLocation>
        <location evidence="2">Cell membrane</location>
        <topology evidence="2">Multi-pass membrane protein</topology>
    </subcellularLocation>
</comment>
<evidence type="ECO:0000313" key="14">
    <source>
        <dbReference type="EMBL" id="MBC8537012.1"/>
    </source>
</evidence>
<evidence type="ECO:0000256" key="9">
    <source>
        <dbReference type="ARBA" id="ARBA00022989"/>
    </source>
</evidence>
<keyword evidence="8 13" id="KW-0812">Transmembrane</keyword>
<proteinExistence type="inferred from homology"/>
<accession>A0A926DFQ4</accession>